<dbReference type="UniPathway" id="UPA00098">
    <property type="reaction ID" value="UER00361"/>
</dbReference>
<reference evidence="15" key="1">
    <citation type="journal article" date="2020" name="PLoS Negl. Trop. Dis.">
        <title>High-quality nuclear genome for Sarcoptes scabiei-A critical resource for a neglected parasite.</title>
        <authorList>
            <person name="Korhonen P.K."/>
            <person name="Gasser R.B."/>
            <person name="Ma G."/>
            <person name="Wang T."/>
            <person name="Stroehlein A.J."/>
            <person name="Young N.D."/>
            <person name="Ang C.S."/>
            <person name="Fernando D.D."/>
            <person name="Lu H.C."/>
            <person name="Taylor S."/>
            <person name="Reynolds S.L."/>
            <person name="Mofiz E."/>
            <person name="Najaraj S.H."/>
            <person name="Gowda H."/>
            <person name="Madugundu A."/>
            <person name="Renuse S."/>
            <person name="Holt D."/>
            <person name="Pandey A."/>
            <person name="Papenfuss A.T."/>
            <person name="Fischer K."/>
        </authorList>
    </citation>
    <scope>NUCLEOTIDE SEQUENCE [LARGE SCALE GENOMIC DNA]</scope>
</reference>
<keyword evidence="5" id="KW-0521">NADP</keyword>
<evidence type="ECO:0000256" key="6">
    <source>
        <dbReference type="ARBA" id="ARBA00023002"/>
    </source>
</evidence>
<evidence type="ECO:0000256" key="4">
    <source>
        <dbReference type="ARBA" id="ARBA00022650"/>
    </source>
</evidence>
<evidence type="ECO:0000259" key="12">
    <source>
        <dbReference type="Pfam" id="PF14748"/>
    </source>
</evidence>
<dbReference type="SUPFAM" id="SSF48179">
    <property type="entry name" value="6-phosphogluconate dehydrogenase C-terminal domain-like"/>
    <property type="match status" value="1"/>
</dbReference>
<dbReference type="InterPro" id="IPR000304">
    <property type="entry name" value="Pyrroline-COOH_reductase"/>
</dbReference>
<evidence type="ECO:0000313" key="15">
    <source>
        <dbReference type="Proteomes" id="UP000070412"/>
    </source>
</evidence>
<accession>A0A834RH83</accession>
<evidence type="ECO:0000256" key="7">
    <source>
        <dbReference type="ARBA" id="ARBA00038523"/>
    </source>
</evidence>
<evidence type="ECO:0000313" key="13">
    <source>
        <dbReference type="EMBL" id="KAF7496548.1"/>
    </source>
</evidence>
<sequence>MNFTNLIGFIGAGNIAQSLAKGFIRSGKIEPNQIYAAAPSNRNLPRFKELGCNVTNDNAQILSQFFEIKSRSVDRINFFLFVCVKPQIIAERKKDFWNFLLPLNQKLIEIQEDFFIVSVMAGWKLSSLRDQIESHLDLPRLKWLKFARALPNIACSLNVGVIGLFCPLESKILTDLLSLLGTCRTVQEGQLDAICGLTSSGIAFVFSIIQAMADGGVLVGLPREMSRELTLQTIKGACSLVDSGSNPISLRDEVCSPAGTTIEGIKVLEGGCLNHTLMEAIRAATDRSKNLGKSWEEL</sequence>
<dbReference type="InterPro" id="IPR029036">
    <property type="entry name" value="P5CR_dimer"/>
</dbReference>
<gene>
    <name evidence="13" type="ORF">SSS_7045</name>
</gene>
<keyword evidence="4" id="KW-0028">Amino-acid biosynthesis</keyword>
<keyword evidence="15" id="KW-1185">Reference proteome</keyword>
<reference evidence="14" key="3">
    <citation type="submission" date="2022-06" db="UniProtKB">
        <authorList>
            <consortium name="EnsemblMetazoa"/>
        </authorList>
    </citation>
    <scope>IDENTIFICATION</scope>
</reference>
<dbReference type="GO" id="GO:0004735">
    <property type="term" value="F:pyrroline-5-carboxylate reductase activity"/>
    <property type="evidence" value="ECO:0007669"/>
    <property type="project" value="UniProtKB-EC"/>
</dbReference>
<dbReference type="EC" id="1.5.1.2" evidence="3"/>
<dbReference type="PIRSF" id="PIRSF000193">
    <property type="entry name" value="Pyrrol-5-carb_rd"/>
    <property type="match status" value="1"/>
</dbReference>
<comment type="function">
    <text evidence="10">Oxidoreductase that catalyzes the last step in proline biosynthesis, which corresponds to the reduction of pyrroline-5-carboxylate (P5C) to L-proline using NAD(P)H. Proline is synthesized from either glutamate or ornithine; both are converted to P5C, and then to proline via pyrroline-5-carboxylate reductases (PYCRs). PYCR3 is exclusively linked to the biosynthesis of proline from ornithine.</text>
</comment>
<evidence type="ECO:0000256" key="2">
    <source>
        <dbReference type="ARBA" id="ARBA00005525"/>
    </source>
</evidence>
<dbReference type="HAMAP" id="MF_01925">
    <property type="entry name" value="P5C_reductase"/>
    <property type="match status" value="1"/>
</dbReference>
<evidence type="ECO:0000256" key="3">
    <source>
        <dbReference type="ARBA" id="ARBA00012855"/>
    </source>
</evidence>
<dbReference type="InterPro" id="IPR008927">
    <property type="entry name" value="6-PGluconate_DH-like_C_sf"/>
</dbReference>
<dbReference type="GO" id="GO:0055129">
    <property type="term" value="P:L-proline biosynthetic process"/>
    <property type="evidence" value="ECO:0007669"/>
    <property type="project" value="UniProtKB-UniPathway"/>
</dbReference>
<dbReference type="PANTHER" id="PTHR11645:SF0">
    <property type="entry name" value="PYRROLINE-5-CARBOXYLATE REDUCTASE 3"/>
    <property type="match status" value="1"/>
</dbReference>
<reference evidence="13" key="2">
    <citation type="submission" date="2020-01" db="EMBL/GenBank/DDBJ databases">
        <authorList>
            <person name="Korhonen P.K.K."/>
            <person name="Guangxu M.G."/>
            <person name="Wang T.W."/>
            <person name="Stroehlein A.J.S."/>
            <person name="Young N.D."/>
            <person name="Ang C.-S.A."/>
            <person name="Fernando D.W.F."/>
            <person name="Lu H.L."/>
            <person name="Taylor S.T."/>
            <person name="Ehtesham M.E.M."/>
            <person name="Najaraj S.H.N."/>
            <person name="Harsha G.H.G."/>
            <person name="Madugundu A.M."/>
            <person name="Renuse S.R."/>
            <person name="Holt D.H."/>
            <person name="Pandey A.P."/>
            <person name="Papenfuss A.P."/>
            <person name="Gasser R.B.G."/>
            <person name="Fischer K.F."/>
        </authorList>
    </citation>
    <scope>NUCLEOTIDE SEQUENCE</scope>
    <source>
        <strain evidence="13">SSS_KF_BRIS2020</strain>
    </source>
</reference>
<dbReference type="Gene3D" id="3.40.50.720">
    <property type="entry name" value="NAD(P)-binding Rossmann-like Domain"/>
    <property type="match status" value="1"/>
</dbReference>
<evidence type="ECO:0000256" key="8">
    <source>
        <dbReference type="ARBA" id="ARBA00039786"/>
    </source>
</evidence>
<comment type="subunit">
    <text evidence="7">Homodecamer; composed of 5 homodimers.</text>
</comment>
<keyword evidence="4" id="KW-0641">Proline biosynthesis</keyword>
<dbReference type="InterPro" id="IPR053790">
    <property type="entry name" value="P5CR-like_CS"/>
</dbReference>
<evidence type="ECO:0000256" key="10">
    <source>
        <dbReference type="ARBA" id="ARBA00049975"/>
    </source>
</evidence>
<feature type="domain" description="Pyrroline-5-carboxylate reductase catalytic N-terminal" evidence="11">
    <location>
        <begin position="7"/>
        <end position="62"/>
    </location>
</feature>
<feature type="domain" description="Pyrroline-5-carboxylate reductase dimerisation" evidence="12">
    <location>
        <begin position="188"/>
        <end position="291"/>
    </location>
</feature>
<proteinExistence type="inferred from homology"/>
<evidence type="ECO:0000256" key="9">
    <source>
        <dbReference type="ARBA" id="ARBA00042532"/>
    </source>
</evidence>
<evidence type="ECO:0000256" key="1">
    <source>
        <dbReference type="ARBA" id="ARBA00005205"/>
    </source>
</evidence>
<dbReference type="Gene3D" id="1.10.3730.10">
    <property type="entry name" value="ProC C-terminal domain-like"/>
    <property type="match status" value="1"/>
</dbReference>
<dbReference type="InterPro" id="IPR028939">
    <property type="entry name" value="P5C_Rdtase_cat_N"/>
</dbReference>
<evidence type="ECO:0000256" key="5">
    <source>
        <dbReference type="ARBA" id="ARBA00022857"/>
    </source>
</evidence>
<dbReference type="Pfam" id="PF14748">
    <property type="entry name" value="P5CR_dimer"/>
    <property type="match status" value="1"/>
</dbReference>
<name>A0A834RH83_SARSC</name>
<dbReference type="EnsemblMetazoa" id="SSS_7045s_mrna">
    <property type="protein sequence ID" value="KAF7496548.1"/>
    <property type="gene ID" value="SSS_7045"/>
</dbReference>
<dbReference type="PANTHER" id="PTHR11645">
    <property type="entry name" value="PYRROLINE-5-CARBOXYLATE REDUCTASE"/>
    <property type="match status" value="1"/>
</dbReference>
<dbReference type="InterPro" id="IPR036291">
    <property type="entry name" value="NAD(P)-bd_dom_sf"/>
</dbReference>
<dbReference type="FunFam" id="1.10.3730.10:FF:000001">
    <property type="entry name" value="Pyrroline-5-carboxylate reductase"/>
    <property type="match status" value="1"/>
</dbReference>
<evidence type="ECO:0000313" key="14">
    <source>
        <dbReference type="EnsemblMetazoa" id="KAF7496548.1"/>
    </source>
</evidence>
<evidence type="ECO:0000259" key="11">
    <source>
        <dbReference type="Pfam" id="PF03807"/>
    </source>
</evidence>
<organism evidence="13">
    <name type="scientific">Sarcoptes scabiei</name>
    <name type="common">Itch mite</name>
    <name type="synonym">Acarus scabiei</name>
    <dbReference type="NCBI Taxonomy" id="52283"/>
    <lineage>
        <taxon>Eukaryota</taxon>
        <taxon>Metazoa</taxon>
        <taxon>Ecdysozoa</taxon>
        <taxon>Arthropoda</taxon>
        <taxon>Chelicerata</taxon>
        <taxon>Arachnida</taxon>
        <taxon>Acari</taxon>
        <taxon>Acariformes</taxon>
        <taxon>Sarcoptiformes</taxon>
        <taxon>Astigmata</taxon>
        <taxon>Psoroptidia</taxon>
        <taxon>Sarcoptoidea</taxon>
        <taxon>Sarcoptidae</taxon>
        <taxon>Sarcoptinae</taxon>
        <taxon>Sarcoptes</taxon>
    </lineage>
</organism>
<comment type="similarity">
    <text evidence="2">Belongs to the pyrroline-5-carboxylate reductase family.</text>
</comment>
<dbReference type="OrthoDB" id="10263291at2759"/>
<comment type="pathway">
    <text evidence="1">Amino-acid biosynthesis; L-proline biosynthesis; L-proline from L-glutamate 5-semialdehyde: step 1/1.</text>
</comment>
<dbReference type="SUPFAM" id="SSF51735">
    <property type="entry name" value="NAD(P)-binding Rossmann-fold domains"/>
    <property type="match status" value="1"/>
</dbReference>
<dbReference type="Proteomes" id="UP000070412">
    <property type="component" value="Unassembled WGS sequence"/>
</dbReference>
<dbReference type="EMBL" id="WVUK01000005">
    <property type="protein sequence ID" value="KAF7496548.1"/>
    <property type="molecule type" value="Genomic_DNA"/>
</dbReference>
<protein>
    <recommendedName>
        <fullName evidence="8">Pyrroline-5-carboxylate reductase 3</fullName>
        <ecNumber evidence="3">1.5.1.2</ecNumber>
    </recommendedName>
    <alternativeName>
        <fullName evidence="9">Pyrroline-5-carboxylate reductase-like protein</fullName>
    </alternativeName>
</protein>
<keyword evidence="6" id="KW-0560">Oxidoreductase</keyword>
<dbReference type="AlphaFoldDB" id="A0A834RH83"/>
<dbReference type="PROSITE" id="PS00521">
    <property type="entry name" value="P5CR"/>
    <property type="match status" value="1"/>
</dbReference>
<dbReference type="Pfam" id="PF03807">
    <property type="entry name" value="F420_oxidored"/>
    <property type="match status" value="1"/>
</dbReference>